<proteinExistence type="predicted"/>
<sequence length="569" mass="61123">MAQQSPSLSSFAKAFLHLFHEGEHSILDCRKTGITKFFQSKKESIKNEAERTYLSGWIEKSKDSLDQIFNERLHSLILAEVVVNLAEYHSSPTKSKELPLNEQKKEVSEEPPVSEPVKAFGGLSIAAKAKSLNIPGMGMPKRPMSMVIKKSEPMFTSSSELDVDEPSFVPDTMQEKKLPNRVRKPSVTQRDSASRPLASFPGKLRPSVVLKNPLVSTNSNQSQHDDESSPSKASLQPPPKENEHTVPDLPPPPKDNTHTDADLPPPPADAVLPTPPLDLPPPSDPVTEETQEHPTLPELPKDAPPTSAPQSPSRDPPPPARDPPPPAKSEGPVSGVKALQARLFGASQQSTVRPSGAGTGTHETKKEVLSTPPAEDKPTPAKLPPPEPKKEAPQPKKEEPPLTGVKAMQARIAAQQQQSKMLPSASKPPIGPKIGGGGSIRDLQAKLFAKTTAETHEPVEVPHPQPKSSILALQGKLFGGQGAESAPSPDSPSGDDILPPPSFPPSPQSLQAPPFDDDSYPPPPPIDDDDEILPPPDDDDDYPPPPADDDILPPPDDFDDLPPPPPPDF</sequence>
<feature type="region of interest" description="Disordered" evidence="1">
    <location>
        <begin position="92"/>
        <end position="114"/>
    </location>
</feature>
<organism evidence="2 3">
    <name type="scientific">Blattamonas nauphoetae</name>
    <dbReference type="NCBI Taxonomy" id="2049346"/>
    <lineage>
        <taxon>Eukaryota</taxon>
        <taxon>Metamonada</taxon>
        <taxon>Preaxostyla</taxon>
        <taxon>Oxymonadida</taxon>
        <taxon>Blattamonas</taxon>
    </lineage>
</organism>
<feature type="compositionally biased region" description="Basic and acidic residues" evidence="1">
    <location>
        <begin position="94"/>
        <end position="108"/>
    </location>
</feature>
<protein>
    <submittedName>
        <fullName evidence="2">Uncharacterized protein</fullName>
    </submittedName>
</protein>
<evidence type="ECO:0000256" key="1">
    <source>
        <dbReference type="SAM" id="MobiDB-lite"/>
    </source>
</evidence>
<feature type="compositionally biased region" description="Low complexity" evidence="1">
    <location>
        <begin position="407"/>
        <end position="418"/>
    </location>
</feature>
<feature type="compositionally biased region" description="Basic and acidic residues" evidence="1">
    <location>
        <begin position="387"/>
        <end position="400"/>
    </location>
</feature>
<dbReference type="Proteomes" id="UP001281761">
    <property type="component" value="Unassembled WGS sequence"/>
</dbReference>
<feature type="compositionally biased region" description="Low complexity" evidence="1">
    <location>
        <begin position="485"/>
        <end position="497"/>
    </location>
</feature>
<comment type="caution">
    <text evidence="2">The sequence shown here is derived from an EMBL/GenBank/DDBJ whole genome shotgun (WGS) entry which is preliminary data.</text>
</comment>
<keyword evidence="3" id="KW-1185">Reference proteome</keyword>
<evidence type="ECO:0000313" key="3">
    <source>
        <dbReference type="Proteomes" id="UP001281761"/>
    </source>
</evidence>
<feature type="compositionally biased region" description="Acidic residues" evidence="1">
    <location>
        <begin position="526"/>
        <end position="560"/>
    </location>
</feature>
<feature type="compositionally biased region" description="Pro residues" evidence="1">
    <location>
        <begin position="498"/>
        <end position="507"/>
    </location>
</feature>
<feature type="region of interest" description="Disordered" evidence="1">
    <location>
        <begin position="155"/>
        <end position="569"/>
    </location>
</feature>
<dbReference type="EMBL" id="JARBJD010000002">
    <property type="protein sequence ID" value="KAK2964434.1"/>
    <property type="molecule type" value="Genomic_DNA"/>
</dbReference>
<dbReference type="PRINTS" id="PR01217">
    <property type="entry name" value="PRICHEXTENSN"/>
</dbReference>
<evidence type="ECO:0000313" key="2">
    <source>
        <dbReference type="EMBL" id="KAK2964434.1"/>
    </source>
</evidence>
<feature type="compositionally biased region" description="Pro residues" evidence="1">
    <location>
        <begin position="314"/>
        <end position="327"/>
    </location>
</feature>
<feature type="compositionally biased region" description="Basic and acidic residues" evidence="1">
    <location>
        <begin position="362"/>
        <end position="379"/>
    </location>
</feature>
<name>A0ABQ9YL10_9EUKA</name>
<feature type="compositionally biased region" description="Pro residues" evidence="1">
    <location>
        <begin position="263"/>
        <end position="284"/>
    </location>
</feature>
<gene>
    <name evidence="2" type="ORF">BLNAU_350</name>
</gene>
<reference evidence="2 3" key="1">
    <citation type="journal article" date="2022" name="bioRxiv">
        <title>Genomics of Preaxostyla Flagellates Illuminates Evolutionary Transitions and the Path Towards Mitochondrial Loss.</title>
        <authorList>
            <person name="Novak L.V.F."/>
            <person name="Treitli S.C."/>
            <person name="Pyrih J."/>
            <person name="Halakuc P."/>
            <person name="Pipaliya S.V."/>
            <person name="Vacek V."/>
            <person name="Brzon O."/>
            <person name="Soukal P."/>
            <person name="Eme L."/>
            <person name="Dacks J.B."/>
            <person name="Karnkowska A."/>
            <person name="Elias M."/>
            <person name="Hampl V."/>
        </authorList>
    </citation>
    <scope>NUCLEOTIDE SEQUENCE [LARGE SCALE GENOMIC DNA]</scope>
    <source>
        <strain evidence="2">NAU3</strain>
        <tissue evidence="2">Gut</tissue>
    </source>
</reference>
<accession>A0ABQ9YL10</accession>